<dbReference type="AlphaFoldDB" id="X1AKG0"/>
<accession>X1AKG0</accession>
<comment type="caution">
    <text evidence="1">The sequence shown here is derived from an EMBL/GenBank/DDBJ whole genome shotgun (WGS) entry which is preliminary data.</text>
</comment>
<reference evidence="1" key="1">
    <citation type="journal article" date="2014" name="Front. Microbiol.">
        <title>High frequency of phylogenetically diverse reductive dehalogenase-homologous genes in deep subseafloor sedimentary metagenomes.</title>
        <authorList>
            <person name="Kawai M."/>
            <person name="Futagami T."/>
            <person name="Toyoda A."/>
            <person name="Takaki Y."/>
            <person name="Nishi S."/>
            <person name="Hori S."/>
            <person name="Arai W."/>
            <person name="Tsubouchi T."/>
            <person name="Morono Y."/>
            <person name="Uchiyama I."/>
            <person name="Ito T."/>
            <person name="Fujiyama A."/>
            <person name="Inagaki F."/>
            <person name="Takami H."/>
        </authorList>
    </citation>
    <scope>NUCLEOTIDE SEQUENCE</scope>
    <source>
        <strain evidence="1">Expedition CK06-06</strain>
    </source>
</reference>
<feature type="non-terminal residue" evidence="1">
    <location>
        <position position="1"/>
    </location>
</feature>
<sequence>SKTVDKANICLYNINNLVVILRKFPVSFVIIN</sequence>
<evidence type="ECO:0000313" key="1">
    <source>
        <dbReference type="EMBL" id="GAG70042.1"/>
    </source>
</evidence>
<proteinExistence type="predicted"/>
<dbReference type="EMBL" id="BART01001501">
    <property type="protein sequence ID" value="GAG70042.1"/>
    <property type="molecule type" value="Genomic_DNA"/>
</dbReference>
<name>X1AKG0_9ZZZZ</name>
<protein>
    <submittedName>
        <fullName evidence="1">Uncharacterized protein</fullName>
    </submittedName>
</protein>
<organism evidence="1">
    <name type="scientific">marine sediment metagenome</name>
    <dbReference type="NCBI Taxonomy" id="412755"/>
    <lineage>
        <taxon>unclassified sequences</taxon>
        <taxon>metagenomes</taxon>
        <taxon>ecological metagenomes</taxon>
    </lineage>
</organism>
<gene>
    <name evidence="1" type="ORF">S01H4_05248</name>
</gene>